<keyword evidence="2" id="KW-0808">Transferase</keyword>
<feature type="domain" description="Aminoglycoside phosphotransferase" evidence="1">
    <location>
        <begin position="108"/>
        <end position="231"/>
    </location>
</feature>
<keyword evidence="3" id="KW-1185">Reference proteome</keyword>
<evidence type="ECO:0000313" key="3">
    <source>
        <dbReference type="Proteomes" id="UP000294894"/>
    </source>
</evidence>
<dbReference type="AlphaFoldDB" id="A0A4P7GGX6"/>
<protein>
    <submittedName>
        <fullName evidence="2">Phosphotransferase</fullName>
    </submittedName>
</protein>
<organism evidence="2 3">
    <name type="scientific">Nocardioides euryhalodurans</name>
    <dbReference type="NCBI Taxonomy" id="2518370"/>
    <lineage>
        <taxon>Bacteria</taxon>
        <taxon>Bacillati</taxon>
        <taxon>Actinomycetota</taxon>
        <taxon>Actinomycetes</taxon>
        <taxon>Propionibacteriales</taxon>
        <taxon>Nocardioidaceae</taxon>
        <taxon>Nocardioides</taxon>
    </lineage>
</organism>
<dbReference type="Proteomes" id="UP000294894">
    <property type="component" value="Chromosome"/>
</dbReference>
<dbReference type="InterPro" id="IPR011009">
    <property type="entry name" value="Kinase-like_dom_sf"/>
</dbReference>
<gene>
    <name evidence="2" type="ORF">EXE57_01415</name>
</gene>
<accession>A0A4P7GGX6</accession>
<dbReference type="InterPro" id="IPR002575">
    <property type="entry name" value="Aminoglycoside_PTrfase"/>
</dbReference>
<dbReference type="RefSeq" id="WP_135073315.1">
    <property type="nucleotide sequence ID" value="NZ_CP038267.1"/>
</dbReference>
<dbReference type="Pfam" id="PF01636">
    <property type="entry name" value="APH"/>
    <property type="match status" value="1"/>
</dbReference>
<sequence length="301" mass="32685">MWEPEPDWHPLPGGTGTSTVGVWRAALGDQPVVVKRLARPAPHDPGELSQPAHFAYWRREADTLSTGIVGSTDGLRAPSAAVEEDTEGITITREWVEDAATSGLFVAMALGRFAGSLVVRPTFLARDQLRDRLTRVERRGGWPTLARTPVADVADHLWKRRQSMLDRVDALPQVPQHGDPAPANLPGREADHVVAIDWAMLGVGHVGSDLGLYSLASREEFDPLLEAYLMGLPDGLASAEDVVTGARVTAVYTALTRADWALERVSGGEGALVAKFRHPAVAPHLRTLQRQFAQIEALLEE</sequence>
<dbReference type="SUPFAM" id="SSF56112">
    <property type="entry name" value="Protein kinase-like (PK-like)"/>
    <property type="match status" value="1"/>
</dbReference>
<reference evidence="2 3" key="1">
    <citation type="submission" date="2019-03" db="EMBL/GenBank/DDBJ databases">
        <title>Three New Species of Nocardioides, Nocardioides euryhalodurans sp. nov., Nocardioides seonyuensis sp. nov. and Nocardioides eburneoflavus sp. nov., Iolated from Soil.</title>
        <authorList>
            <person name="Roh S.G."/>
            <person name="Lee C."/>
            <person name="Kim M.-K."/>
            <person name="Kim S.B."/>
        </authorList>
    </citation>
    <scope>NUCLEOTIDE SEQUENCE [LARGE SCALE GENOMIC DNA]</scope>
    <source>
        <strain evidence="2 3">MMS17-SY117</strain>
    </source>
</reference>
<dbReference type="EMBL" id="CP038267">
    <property type="protein sequence ID" value="QBR91076.1"/>
    <property type="molecule type" value="Genomic_DNA"/>
</dbReference>
<dbReference type="Gene3D" id="3.90.1200.10">
    <property type="match status" value="1"/>
</dbReference>
<dbReference type="GO" id="GO:0016740">
    <property type="term" value="F:transferase activity"/>
    <property type="evidence" value="ECO:0007669"/>
    <property type="project" value="UniProtKB-KW"/>
</dbReference>
<name>A0A4P7GGX6_9ACTN</name>
<proteinExistence type="predicted"/>
<dbReference type="OrthoDB" id="3816435at2"/>
<evidence type="ECO:0000259" key="1">
    <source>
        <dbReference type="Pfam" id="PF01636"/>
    </source>
</evidence>
<dbReference type="KEGG" id="noy:EXE57_01415"/>
<evidence type="ECO:0000313" key="2">
    <source>
        <dbReference type="EMBL" id="QBR91076.1"/>
    </source>
</evidence>